<reference evidence="2" key="1">
    <citation type="journal article" date="2020" name="J. Eukaryot. Microbiol.">
        <title>De novo Sequencing, Assembly and Annotation of the Transcriptome for the Free-Living Testate Amoeba Arcella intermedia.</title>
        <authorList>
            <person name="Ribeiro G.M."/>
            <person name="Porfirio-Sousa A.L."/>
            <person name="Maurer-Alcala X.X."/>
            <person name="Katz L.A."/>
            <person name="Lahr D.J.G."/>
        </authorList>
    </citation>
    <scope>NUCLEOTIDE SEQUENCE</scope>
</reference>
<dbReference type="InterPro" id="IPR051092">
    <property type="entry name" value="FYVE_RhoGEF_PH"/>
</dbReference>
<name>A0A6B2LAP2_9EUKA</name>
<dbReference type="InterPro" id="IPR000219">
    <property type="entry name" value="DH_dom"/>
</dbReference>
<dbReference type="InterPro" id="IPR035899">
    <property type="entry name" value="DBL_dom_sf"/>
</dbReference>
<dbReference type="GO" id="GO:0005085">
    <property type="term" value="F:guanyl-nucleotide exchange factor activity"/>
    <property type="evidence" value="ECO:0007669"/>
    <property type="project" value="InterPro"/>
</dbReference>
<evidence type="ECO:0000259" key="1">
    <source>
        <dbReference type="PROSITE" id="PS50010"/>
    </source>
</evidence>
<feature type="domain" description="DH" evidence="1">
    <location>
        <begin position="1"/>
        <end position="161"/>
    </location>
</feature>
<protein>
    <recommendedName>
        <fullName evidence="1">DH domain-containing protein</fullName>
    </recommendedName>
</protein>
<dbReference type="Gene3D" id="1.20.900.10">
    <property type="entry name" value="Dbl homology (DH) domain"/>
    <property type="match status" value="1"/>
</dbReference>
<proteinExistence type="predicted"/>
<dbReference type="AlphaFoldDB" id="A0A6B2LAP2"/>
<dbReference type="PANTHER" id="PTHR12673">
    <property type="entry name" value="FACIOGENITAL DYSPLASIA PROTEIN"/>
    <property type="match status" value="1"/>
</dbReference>
<accession>A0A6B2LAP2</accession>
<dbReference type="PROSITE" id="PS50010">
    <property type="entry name" value="DH_2"/>
    <property type="match status" value="1"/>
</dbReference>
<evidence type="ECO:0000313" key="2">
    <source>
        <dbReference type="EMBL" id="NDV34123.1"/>
    </source>
</evidence>
<dbReference type="SUPFAM" id="SSF48065">
    <property type="entry name" value="DBL homology domain (DH-domain)"/>
    <property type="match status" value="1"/>
</dbReference>
<dbReference type="PANTHER" id="PTHR12673:SF159">
    <property type="entry name" value="LD03170P"/>
    <property type="match status" value="1"/>
</dbReference>
<dbReference type="GO" id="GO:0005737">
    <property type="term" value="C:cytoplasm"/>
    <property type="evidence" value="ECO:0007669"/>
    <property type="project" value="TreeGrafter"/>
</dbReference>
<sequence length="292" mass="33795">MEDAMNKYYAPMLLEADTDPTISKELVEKIFGNIKQITPINREHLYEDLQVRVSNWTPTTEIGDLFVNFAHLLKMYTVYSNGYDTAMKNLEIVATQPWFFKFCPAKVIIESILIMPIQRIPRYMLLLTDLYRNTPEDHPDDMNLARALKNIKNTAAHVNEGVAKHKNFDKLTSEGLTFLLAAHRTLVVDEVLSVVSFEEKRSRRGKEGLRKPGKSGKDGTNYKFMLFNDILVIMDSVAMKKRIKEPKDIEQWPVELLWVERGVDTSIKITGPYGGNLWSKLWINNWKIHKFT</sequence>
<dbReference type="Pfam" id="PF00621">
    <property type="entry name" value="RhoGEF"/>
    <property type="match status" value="1"/>
</dbReference>
<dbReference type="CDD" id="cd00160">
    <property type="entry name" value="RhoGEF"/>
    <property type="match status" value="1"/>
</dbReference>
<organism evidence="2">
    <name type="scientific">Arcella intermedia</name>
    <dbReference type="NCBI Taxonomy" id="1963864"/>
    <lineage>
        <taxon>Eukaryota</taxon>
        <taxon>Amoebozoa</taxon>
        <taxon>Tubulinea</taxon>
        <taxon>Elardia</taxon>
        <taxon>Arcellinida</taxon>
        <taxon>Sphaerothecina</taxon>
        <taxon>Arcellidae</taxon>
        <taxon>Arcella</taxon>
    </lineage>
</organism>
<dbReference type="EMBL" id="GIBP01005154">
    <property type="protein sequence ID" value="NDV34123.1"/>
    <property type="molecule type" value="Transcribed_RNA"/>
</dbReference>
<dbReference type="SMART" id="SM00325">
    <property type="entry name" value="RhoGEF"/>
    <property type="match status" value="1"/>
</dbReference>